<dbReference type="InterPro" id="IPR005881">
    <property type="entry name" value="Ser_O-AcTrfase"/>
</dbReference>
<dbReference type="SMART" id="SM00971">
    <property type="entry name" value="SATase_N"/>
    <property type="match status" value="1"/>
</dbReference>
<keyword evidence="5" id="KW-0028">Amino-acid biosynthesis</keyword>
<dbReference type="InterPro" id="IPR018357">
    <property type="entry name" value="Hexapep_transf_CS"/>
</dbReference>
<dbReference type="Pfam" id="PF00132">
    <property type="entry name" value="Hexapep"/>
    <property type="match status" value="1"/>
</dbReference>
<name>A0A9J7ATX9_9PROT</name>
<evidence type="ECO:0000256" key="5">
    <source>
        <dbReference type="ARBA" id="ARBA00022605"/>
    </source>
</evidence>
<dbReference type="NCBIfam" id="NF041874">
    <property type="entry name" value="EPS_EpsC"/>
    <property type="match status" value="1"/>
</dbReference>
<dbReference type="InterPro" id="IPR053376">
    <property type="entry name" value="Serine_acetyltransferase"/>
</dbReference>
<evidence type="ECO:0000256" key="8">
    <source>
        <dbReference type="ARBA" id="ARBA00023315"/>
    </source>
</evidence>
<evidence type="ECO:0000256" key="2">
    <source>
        <dbReference type="ARBA" id="ARBA00007274"/>
    </source>
</evidence>
<dbReference type="KEGG" id="naci:NUH88_03730"/>
<dbReference type="Proteomes" id="UP001060336">
    <property type="component" value="Chromosome"/>
</dbReference>
<proteinExistence type="inferred from homology"/>
<protein>
    <recommendedName>
        <fullName evidence="4">Serine acetyltransferase</fullName>
        <ecNumber evidence="3">2.3.1.30</ecNumber>
    </recommendedName>
</protein>
<evidence type="ECO:0000256" key="4">
    <source>
        <dbReference type="ARBA" id="ARBA00018522"/>
    </source>
</evidence>
<dbReference type="PROSITE" id="PS00101">
    <property type="entry name" value="HEXAPEP_TRANSFERASES"/>
    <property type="match status" value="1"/>
</dbReference>
<dbReference type="PANTHER" id="PTHR42811">
    <property type="entry name" value="SERINE ACETYLTRANSFERASE"/>
    <property type="match status" value="1"/>
</dbReference>
<dbReference type="FunFam" id="2.160.10.10:FF:000002">
    <property type="entry name" value="Serine acetyltransferase"/>
    <property type="match status" value="1"/>
</dbReference>
<keyword evidence="12" id="KW-1185">Reference proteome</keyword>
<dbReference type="InterPro" id="IPR042122">
    <property type="entry name" value="Ser_AcTrfase_N_sf"/>
</dbReference>
<evidence type="ECO:0000256" key="6">
    <source>
        <dbReference type="ARBA" id="ARBA00022679"/>
    </source>
</evidence>
<dbReference type="EMBL" id="CP102480">
    <property type="protein sequence ID" value="UUX50816.1"/>
    <property type="molecule type" value="Genomic_DNA"/>
</dbReference>
<dbReference type="Gene3D" id="2.160.10.10">
    <property type="entry name" value="Hexapeptide repeat proteins"/>
    <property type="match status" value="1"/>
</dbReference>
<comment type="catalytic activity">
    <reaction evidence="9">
        <text>L-serine + acetyl-CoA = O-acetyl-L-serine + CoA</text>
        <dbReference type="Rhea" id="RHEA:24560"/>
        <dbReference type="ChEBI" id="CHEBI:33384"/>
        <dbReference type="ChEBI" id="CHEBI:57287"/>
        <dbReference type="ChEBI" id="CHEBI:57288"/>
        <dbReference type="ChEBI" id="CHEBI:58340"/>
        <dbReference type="EC" id="2.3.1.30"/>
    </reaction>
</comment>
<dbReference type="AlphaFoldDB" id="A0A9J7ATX9"/>
<keyword evidence="6 11" id="KW-0808">Transferase</keyword>
<sequence length="272" mass="29317">MVDVNPRPKAVLDPVWSDMLKDAADWAEQESALASWMHASVLDQQTFEDALSYLISQKIGGTEMSDLSVYQVVHNAVLSDRTIGEAARADLSATYERDPACTSYLEPFLYFKGFHALQAYRISHWLWGHGREYLAKYFQSRIASVFGVDIHPAATVGKGIMVDHGTGLVIGETAVVEDGVSLLHAVTLGGTGKETGDRHPKVRRGTMIGAGAKILGNIEVGECSRVGAGSVVLKDVEPHTTVAGVPAKKVGTAGCDQPALSMNQQFLAEEYD</sequence>
<feature type="domain" description="Serine acetyltransferase N-terminal" evidence="10">
    <location>
        <begin position="15"/>
        <end position="119"/>
    </location>
</feature>
<dbReference type="GO" id="GO:0005737">
    <property type="term" value="C:cytoplasm"/>
    <property type="evidence" value="ECO:0007669"/>
    <property type="project" value="InterPro"/>
</dbReference>
<dbReference type="CDD" id="cd03354">
    <property type="entry name" value="LbH_SAT"/>
    <property type="match status" value="1"/>
</dbReference>
<evidence type="ECO:0000313" key="12">
    <source>
        <dbReference type="Proteomes" id="UP001060336"/>
    </source>
</evidence>
<dbReference type="GO" id="GO:0006535">
    <property type="term" value="P:cysteine biosynthetic process from serine"/>
    <property type="evidence" value="ECO:0007669"/>
    <property type="project" value="InterPro"/>
</dbReference>
<dbReference type="InterPro" id="IPR045304">
    <property type="entry name" value="LbH_SAT"/>
</dbReference>
<evidence type="ECO:0000313" key="11">
    <source>
        <dbReference type="EMBL" id="UUX50816.1"/>
    </source>
</evidence>
<comment type="pathway">
    <text evidence="1">Amino-acid biosynthesis; L-cysteine biosynthesis; L-cysteine from L-serine: step 1/2.</text>
</comment>
<dbReference type="NCBIfam" id="TIGR01172">
    <property type="entry name" value="cysE"/>
    <property type="match status" value="1"/>
</dbReference>
<evidence type="ECO:0000256" key="9">
    <source>
        <dbReference type="ARBA" id="ARBA00049486"/>
    </source>
</evidence>
<dbReference type="RefSeq" id="WP_257770054.1">
    <property type="nucleotide sequence ID" value="NZ_CP102480.1"/>
</dbReference>
<accession>A0A9J7ATX9</accession>
<evidence type="ECO:0000259" key="10">
    <source>
        <dbReference type="SMART" id="SM00971"/>
    </source>
</evidence>
<dbReference type="Gene3D" id="1.10.3130.10">
    <property type="entry name" value="serine acetyltransferase, domain 1"/>
    <property type="match status" value="1"/>
</dbReference>
<dbReference type="InterPro" id="IPR011004">
    <property type="entry name" value="Trimer_LpxA-like_sf"/>
</dbReference>
<keyword evidence="8 11" id="KW-0012">Acyltransferase</keyword>
<dbReference type="SUPFAM" id="SSF51161">
    <property type="entry name" value="Trimeric LpxA-like enzymes"/>
    <property type="match status" value="1"/>
</dbReference>
<dbReference type="EC" id="2.3.1.30" evidence="3"/>
<keyword evidence="7" id="KW-0677">Repeat</keyword>
<reference evidence="11" key="1">
    <citation type="submission" date="2022-08" db="EMBL/GenBank/DDBJ databases">
        <title>Nisaea acidiphila sp. nov., isolated from a marine algal debris and emended description of the genus Nisaea Urios et al. 2008.</title>
        <authorList>
            <person name="Kwon K."/>
        </authorList>
    </citation>
    <scope>NUCLEOTIDE SEQUENCE</scope>
    <source>
        <strain evidence="11">MEBiC11861</strain>
    </source>
</reference>
<dbReference type="InterPro" id="IPR001451">
    <property type="entry name" value="Hexapep"/>
</dbReference>
<evidence type="ECO:0000256" key="7">
    <source>
        <dbReference type="ARBA" id="ARBA00022737"/>
    </source>
</evidence>
<organism evidence="11 12">
    <name type="scientific">Nisaea acidiphila</name>
    <dbReference type="NCBI Taxonomy" id="1862145"/>
    <lineage>
        <taxon>Bacteria</taxon>
        <taxon>Pseudomonadati</taxon>
        <taxon>Pseudomonadota</taxon>
        <taxon>Alphaproteobacteria</taxon>
        <taxon>Rhodospirillales</taxon>
        <taxon>Thalassobaculaceae</taxon>
        <taxon>Nisaea</taxon>
    </lineage>
</organism>
<evidence type="ECO:0000256" key="3">
    <source>
        <dbReference type="ARBA" id="ARBA00013266"/>
    </source>
</evidence>
<gene>
    <name evidence="11" type="primary">cysE</name>
    <name evidence="11" type="ORF">NUH88_03730</name>
</gene>
<dbReference type="Pfam" id="PF06426">
    <property type="entry name" value="SATase_N"/>
    <property type="match status" value="1"/>
</dbReference>
<dbReference type="GO" id="GO:0009001">
    <property type="term" value="F:serine O-acetyltransferase activity"/>
    <property type="evidence" value="ECO:0007669"/>
    <property type="project" value="UniProtKB-EC"/>
</dbReference>
<comment type="similarity">
    <text evidence="2">Belongs to the transferase hexapeptide repeat family.</text>
</comment>
<dbReference type="InterPro" id="IPR010493">
    <property type="entry name" value="Ser_AcTrfase_N"/>
</dbReference>
<evidence type="ECO:0000256" key="1">
    <source>
        <dbReference type="ARBA" id="ARBA00004876"/>
    </source>
</evidence>